<keyword evidence="5" id="KW-1185">Reference proteome</keyword>
<evidence type="ECO:0000256" key="1">
    <source>
        <dbReference type="SAM" id="Coils"/>
    </source>
</evidence>
<comment type="caution">
    <text evidence="4">The sequence shown here is derived from an EMBL/GenBank/DDBJ whole genome shotgun (WGS) entry which is preliminary data.</text>
</comment>
<proteinExistence type="predicted"/>
<evidence type="ECO:0000259" key="3">
    <source>
        <dbReference type="PROSITE" id="PS00028"/>
    </source>
</evidence>
<feature type="coiled-coil region" evidence="1">
    <location>
        <begin position="243"/>
        <end position="277"/>
    </location>
</feature>
<gene>
    <name evidence="4" type="ORF">D915_001899</name>
</gene>
<evidence type="ECO:0000313" key="5">
    <source>
        <dbReference type="Proteomes" id="UP000230066"/>
    </source>
</evidence>
<evidence type="ECO:0000313" key="4">
    <source>
        <dbReference type="EMBL" id="THD27088.1"/>
    </source>
</evidence>
<dbReference type="Proteomes" id="UP000230066">
    <property type="component" value="Unassembled WGS sequence"/>
</dbReference>
<keyword evidence="1" id="KW-0175">Coiled coil</keyword>
<reference evidence="4" key="1">
    <citation type="submission" date="2019-03" db="EMBL/GenBank/DDBJ databases">
        <title>Improved annotation for the trematode Fasciola hepatica.</title>
        <authorList>
            <person name="Choi Y.-J."/>
            <person name="Martin J."/>
            <person name="Mitreva M."/>
        </authorList>
    </citation>
    <scope>NUCLEOTIDE SEQUENCE [LARGE SCALE GENOMIC DNA]</scope>
</reference>
<feature type="compositionally biased region" description="Polar residues" evidence="2">
    <location>
        <begin position="640"/>
        <end position="649"/>
    </location>
</feature>
<sequence length="1353" mass="153530">MDVAQQTVHYLVRKSPQNIEQRRFKLGNKARKAYHGSMPNLTETWTKKHSACYPTSIEGGCDFSLPSKEVQLRIPQDQKRKKFLNPQKTMPRTRSYNFQTTLEQNSSISQVPDIRWKTEQDVGRFRNEEYVTKKVYPRSPGDVPGPLMYDGTEIESVVSEGMENETLPLTFTQATNALNNLQLENDRPTPPLRRYSGARSAESLYDGDDTLIEDSDLNFRYEKLCEAELHEQNVLLRLMRMEQRSWEGRIENLLQYRNELENRLRMLRYNRRQALCKSPYRLPYIRHRLPAVNLPNTGQRKCLTSAGSTVWSAPKPLMAEYTHWSSPNRRHPIGFPQYVSGSMDSIDDLGRSPLISPEETERPGGQLRTMIQHHDLHNEYGMQMTEFEQDRPPFLTTVESEGVPRRELIKLSNDRYSMFDEPLIDPTLVSPFPYTGVHSKQWSPHSPVQSPEIKLPHQRRQVKSVYVKSPRRFPQTTVLPQVIKPPSESYEPGEQHIEEKNKITSDTSEDLRTNYLDHVSLAEIRRRVPEAEKQHRYSHNRMSAENSDVRRRQCVPRELRENRTRRFITTQEMENMELFLEPEYLANKNSPSTPQHRQVSTEASVHDPRIPPTQLEYKGASQFHSTNSPVDPVDSDPNERSSLYEQLQCSPEMRSNKPMPSAKSNSMFDPLVEHSEEDGESVRTTTPMGELPKDQPESTPETTPFGLKISSAPNEALPNRLLAHSCAFPGDSQESGRNTEKPVDDPSGQLKGVPPLIVLPSSADSPENGRTLENEHDATASVQNKAWTSFVYHPADEFVSNVFKNHTSSKTSSMSGTSKVVPFEMRTALCIGDDRIRIRKNAQKIISVNQPVRLICLGPFDGREVEYHFLTLQTGDTINPPRTRPPSWIGLCFGNCNVSVYDIESHRCIVQCEDHVRRSQSRVLALLPLVSQCSSTRSSPESPNRLTSGLLCVVQEDGNMTIYNVANQKVSGQMTINQKISFAALVPQPRIIQNCLTQLIFAVTATGHLVCVQWNLTGYLKEQDGSRHPQWEAENHELGINIFDRLNDDGCRIPHVCCVAPQQLSGSSSNTGSRSPQSPLTNEKELSIGYFSFLAASLVNSDKKNVTTVRLCRWVSRISQLKLALCVDKTLHCEPDGSLVGITYAEIGGAPSICLCLTRNVFWFSFRSADLVSSMRLPTCVQPATLLPSVWPYKFFGSCLESKSSGRLWAAMCGRHLLELSAFDSQRRRDSSDRGSLALLYVYPSDSQITTLVSTFYEEEVVIVGTDKGQVHFIPVTSDFYVCQVPDCVLGFCCKDDLVFHIVRDHYYADCPTTVGEVAVCPWPSCDQVIKNVQERMNYVHVEKHAMQHAYEP</sequence>
<feature type="region of interest" description="Disordered" evidence="2">
    <location>
        <begin position="530"/>
        <end position="550"/>
    </location>
</feature>
<evidence type="ECO:0000256" key="2">
    <source>
        <dbReference type="SAM" id="MobiDB-lite"/>
    </source>
</evidence>
<dbReference type="PROSITE" id="PS00028">
    <property type="entry name" value="ZINC_FINGER_C2H2_1"/>
    <property type="match status" value="1"/>
</dbReference>
<feature type="region of interest" description="Disordered" evidence="2">
    <location>
        <begin position="441"/>
        <end position="461"/>
    </location>
</feature>
<feature type="region of interest" description="Disordered" evidence="2">
    <location>
        <begin position="586"/>
        <end position="706"/>
    </location>
</feature>
<feature type="compositionally biased region" description="Polar residues" evidence="2">
    <location>
        <begin position="587"/>
        <end position="603"/>
    </location>
</feature>
<name>A0A4E0RWD6_FASHE</name>
<feature type="domain" description="C2H2-type" evidence="3">
    <location>
        <begin position="1283"/>
        <end position="1306"/>
    </location>
</feature>
<accession>A0A4E0RWD6</accession>
<dbReference type="EMBL" id="JXXN02000531">
    <property type="protein sequence ID" value="THD27088.1"/>
    <property type="molecule type" value="Genomic_DNA"/>
</dbReference>
<protein>
    <recommendedName>
        <fullName evidence="3">C2H2-type domain-containing protein</fullName>
    </recommendedName>
</protein>
<organism evidence="4 5">
    <name type="scientific">Fasciola hepatica</name>
    <name type="common">Liver fluke</name>
    <dbReference type="NCBI Taxonomy" id="6192"/>
    <lineage>
        <taxon>Eukaryota</taxon>
        <taxon>Metazoa</taxon>
        <taxon>Spiralia</taxon>
        <taxon>Lophotrochozoa</taxon>
        <taxon>Platyhelminthes</taxon>
        <taxon>Trematoda</taxon>
        <taxon>Digenea</taxon>
        <taxon>Plagiorchiida</taxon>
        <taxon>Echinostomata</taxon>
        <taxon>Echinostomatoidea</taxon>
        <taxon>Fasciolidae</taxon>
        <taxon>Fasciola</taxon>
    </lineage>
</organism>
<feature type="region of interest" description="Disordered" evidence="2">
    <location>
        <begin position="726"/>
        <end position="769"/>
    </location>
</feature>
<dbReference type="InterPro" id="IPR013087">
    <property type="entry name" value="Znf_C2H2_type"/>
</dbReference>